<feature type="domain" description="HTH cro/C1-type" evidence="1">
    <location>
        <begin position="19"/>
        <end position="73"/>
    </location>
</feature>
<protein>
    <submittedName>
        <fullName evidence="2">Helix-turn-helix domain-containing protein</fullName>
    </submittedName>
</protein>
<dbReference type="SMART" id="SM00530">
    <property type="entry name" value="HTH_XRE"/>
    <property type="match status" value="1"/>
</dbReference>
<evidence type="ECO:0000259" key="1">
    <source>
        <dbReference type="PROSITE" id="PS50943"/>
    </source>
</evidence>
<dbReference type="CDD" id="cd00093">
    <property type="entry name" value="HTH_XRE"/>
    <property type="match status" value="1"/>
</dbReference>
<accession>A0ABY7HFV5</accession>
<dbReference type="Proteomes" id="UP001164459">
    <property type="component" value="Chromosome"/>
</dbReference>
<dbReference type="SUPFAM" id="SSF47413">
    <property type="entry name" value="lambda repressor-like DNA-binding domains"/>
    <property type="match status" value="1"/>
</dbReference>
<dbReference type="PANTHER" id="PTHR38431">
    <property type="entry name" value="BLL2305 PROTEIN"/>
    <property type="match status" value="1"/>
</dbReference>
<name>A0ABY7HFV5_9BACT</name>
<dbReference type="Pfam" id="PF01381">
    <property type="entry name" value="HTH_3"/>
    <property type="match status" value="1"/>
</dbReference>
<evidence type="ECO:0000313" key="3">
    <source>
        <dbReference type="Proteomes" id="UP001164459"/>
    </source>
</evidence>
<gene>
    <name evidence="2" type="ORF">O0S08_16915</name>
</gene>
<proteinExistence type="predicted"/>
<dbReference type="PANTHER" id="PTHR38431:SF1">
    <property type="entry name" value="BLL2305 PROTEIN"/>
    <property type="match status" value="1"/>
</dbReference>
<dbReference type="Pfam" id="PF12727">
    <property type="entry name" value="PBP_like"/>
    <property type="match status" value="1"/>
</dbReference>
<dbReference type="Gene3D" id="1.10.260.40">
    <property type="entry name" value="lambda repressor-like DNA-binding domains"/>
    <property type="match status" value="1"/>
</dbReference>
<dbReference type="SUPFAM" id="SSF53850">
    <property type="entry name" value="Periplasmic binding protein-like II"/>
    <property type="match status" value="1"/>
</dbReference>
<dbReference type="InterPro" id="IPR010982">
    <property type="entry name" value="Lambda_DNA-bd_dom_sf"/>
</dbReference>
<dbReference type="RefSeq" id="WP_269040191.1">
    <property type="nucleotide sequence ID" value="NZ_CP114040.1"/>
</dbReference>
<evidence type="ECO:0000313" key="2">
    <source>
        <dbReference type="EMBL" id="WAS97824.1"/>
    </source>
</evidence>
<dbReference type="EMBL" id="CP114040">
    <property type="protein sequence ID" value="WAS97824.1"/>
    <property type="molecule type" value="Genomic_DNA"/>
</dbReference>
<dbReference type="InterPro" id="IPR001387">
    <property type="entry name" value="Cro/C1-type_HTH"/>
</dbReference>
<organism evidence="2 3">
    <name type="scientific">Nannocystis punicea</name>
    <dbReference type="NCBI Taxonomy" id="2995304"/>
    <lineage>
        <taxon>Bacteria</taxon>
        <taxon>Pseudomonadati</taxon>
        <taxon>Myxococcota</taxon>
        <taxon>Polyangia</taxon>
        <taxon>Nannocystales</taxon>
        <taxon>Nannocystaceae</taxon>
        <taxon>Nannocystis</taxon>
    </lineage>
</organism>
<dbReference type="PROSITE" id="PS50943">
    <property type="entry name" value="HTH_CROC1"/>
    <property type="match status" value="1"/>
</dbReference>
<reference evidence="2" key="1">
    <citation type="submission" date="2022-11" db="EMBL/GenBank/DDBJ databases">
        <title>Minimal conservation of predation-associated metabolite biosynthetic gene clusters underscores biosynthetic potential of Myxococcota including descriptions for ten novel species: Archangium lansinium sp. nov., Myxococcus landrumus sp. nov., Nannocystis bai.</title>
        <authorList>
            <person name="Ahearne A."/>
            <person name="Stevens C."/>
            <person name="Dowd S."/>
        </authorList>
    </citation>
    <scope>NUCLEOTIDE SEQUENCE</scope>
    <source>
        <strain evidence="2">Fl3</strain>
    </source>
</reference>
<keyword evidence="3" id="KW-1185">Reference proteome</keyword>
<dbReference type="InterPro" id="IPR024370">
    <property type="entry name" value="PBP_domain"/>
</dbReference>
<sequence length="379" mass="39742">MLSIVERIRAMSESEPNRVRAVREARGLSQSELAAAASLSRQSVGAIEAGRATPAVDVALRLARALDCRVEELFALDEAEARVEAEPATPVQAGRVALAHIGGRWVAYALTGEAMRLAGDAIVAGGPRRRGRVQVELLRGRAEAQDNLVVMGCAAALGVLADRLSGRVGAGRVVWLPRSSTQALAALAAEQTHVAGVHLIDGRTGEANVPDVRKHAAGAIVLITLARWEAGLLLAPGNPRKIRGAADLGRRGLRLVSRETGSGSRRLLERELLRAGLPATLASAAAVRASGHLEVAQAIAGGAGEVGVATRDAAIAFGLEFVPLAEERYDLAIPRALLADPRLSRFLDAMTSAAFRRELSSLGYDVRGCGDRVAEFDAA</sequence>